<accession>A0AAE9YYV8</accession>
<protein>
    <submittedName>
        <fullName evidence="2">Uncharacterized protein</fullName>
    </submittedName>
</protein>
<dbReference type="AlphaFoldDB" id="A0AAE9YYV8"/>
<feature type="transmembrane region" description="Helical" evidence="1">
    <location>
        <begin position="288"/>
        <end position="308"/>
    </location>
</feature>
<proteinExistence type="predicted"/>
<feature type="transmembrane region" description="Helical" evidence="1">
    <location>
        <begin position="259"/>
        <end position="282"/>
    </location>
</feature>
<keyword evidence="1" id="KW-0472">Membrane</keyword>
<dbReference type="RefSeq" id="WP_044840264.1">
    <property type="nucleotide sequence ID" value="NZ_CP059733.1"/>
</dbReference>
<name>A0AAE9YYV8_9GAMM</name>
<evidence type="ECO:0000313" key="3">
    <source>
        <dbReference type="Proteomes" id="UP000032352"/>
    </source>
</evidence>
<evidence type="ECO:0000256" key="1">
    <source>
        <dbReference type="SAM" id="Phobius"/>
    </source>
</evidence>
<sequence length="330" mass="35733">MSEIILTNQLLSRQSFKEQCGIELNQLKDIHGRTPEFAVGNTPYLLEPASSVNSKPSTEGLSALNQLAPMYISRDLANLSLSFGSDNVLALTQIRNKLHEANVGITGAATSFYGNRVSGFIKAVQKYQDTLMQFRKVIEAKSPQRLAVEQKVNQAYKELQSIFHYEMESVTAQVKSRRGTALSNQDRGKNIARSSRNVAKLDVTSQAHASELAQFARYTKFLGNGLAVIDFTSRIGNIHNTHIADGNWHRQLFIESNSFAFSAITGTAIINIGAHGLGLMLAATPLGWVGLIIGGAVVAGAAAAGSIYMNDALKSNSGDWYDSIINALGI</sequence>
<evidence type="ECO:0000313" key="2">
    <source>
        <dbReference type="EMBL" id="WDE02919.1"/>
    </source>
</evidence>
<gene>
    <name evidence="2" type="ORF">SG34_015870</name>
</gene>
<reference evidence="2 3" key="2">
    <citation type="journal article" date="2022" name="Mar. Drugs">
        <title>Bioassay-Guided Fractionation Leads to the Detection of Cholic Acid Generated by the Rare Thalassomonas sp.</title>
        <authorList>
            <person name="Pheiffer F."/>
            <person name="Schneider Y.K."/>
            <person name="Hansen E.H."/>
            <person name="Andersen J.H."/>
            <person name="Isaksson J."/>
            <person name="Busche T."/>
            <person name="R C."/>
            <person name="Kalinowski J."/>
            <person name="Zyl L.V."/>
            <person name="Trindade M."/>
        </authorList>
    </citation>
    <scope>NUCLEOTIDE SEQUENCE [LARGE SCALE GENOMIC DNA]</scope>
    <source>
        <strain evidence="2 3">XOM25</strain>
    </source>
</reference>
<dbReference type="KEGG" id="tvd:SG34_015870"/>
<dbReference type="EMBL" id="CP059733">
    <property type="protein sequence ID" value="WDE02919.1"/>
    <property type="molecule type" value="Genomic_DNA"/>
</dbReference>
<organism evidence="2 3">
    <name type="scientific">Thalassomonas viridans</name>
    <dbReference type="NCBI Taxonomy" id="137584"/>
    <lineage>
        <taxon>Bacteria</taxon>
        <taxon>Pseudomonadati</taxon>
        <taxon>Pseudomonadota</taxon>
        <taxon>Gammaproteobacteria</taxon>
        <taxon>Alteromonadales</taxon>
        <taxon>Colwelliaceae</taxon>
        <taxon>Thalassomonas</taxon>
    </lineage>
</organism>
<reference evidence="2 3" key="1">
    <citation type="journal article" date="2015" name="Genome Announc.">
        <title>Draft Genome Sequences of Marine Isolates of Thalassomonas viridans and Thalassomonas actiniarum.</title>
        <authorList>
            <person name="Olonade I."/>
            <person name="van Zyl L.J."/>
            <person name="Trindade M."/>
        </authorList>
    </citation>
    <scope>NUCLEOTIDE SEQUENCE [LARGE SCALE GENOMIC DNA]</scope>
    <source>
        <strain evidence="2 3">XOM25</strain>
    </source>
</reference>
<keyword evidence="1" id="KW-1133">Transmembrane helix</keyword>
<dbReference type="Proteomes" id="UP000032352">
    <property type="component" value="Chromosome"/>
</dbReference>
<keyword evidence="1" id="KW-0812">Transmembrane</keyword>
<keyword evidence="3" id="KW-1185">Reference proteome</keyword>